<sequence>MSCGAAAAICGTTCCSPLGEDDKGLSCCGSTCCDLSTSVCCGDTCCDKDTSFCCGDGICCKSSDACGIVVDDSSNTQSVCTRTASGLANLTITIAPGGDTSFISMAPSTTTTSGRISEGSGSSSTFASSSTTSFTPTPTGSGDDGVSGGTIAGAVIGPVFAIALFALAFFLWNRRRKSKSKESEELEMYQPAGGRHELGAEAEEKKHPQLVGNEINEMYVPPDEAGGEVIHELPGEGQPAEIGPDSPLTKRTTWEGVAQERENV</sequence>
<protein>
    <recommendedName>
        <fullName evidence="5">Mid2 domain-containing protein</fullName>
    </recommendedName>
</protein>
<keyword evidence="2" id="KW-1133">Transmembrane helix</keyword>
<evidence type="ECO:0008006" key="5">
    <source>
        <dbReference type="Google" id="ProtNLM"/>
    </source>
</evidence>
<evidence type="ECO:0000313" key="4">
    <source>
        <dbReference type="Proteomes" id="UP000799770"/>
    </source>
</evidence>
<feature type="region of interest" description="Disordered" evidence="1">
    <location>
        <begin position="219"/>
        <end position="264"/>
    </location>
</feature>
<dbReference type="Proteomes" id="UP000799770">
    <property type="component" value="Unassembled WGS sequence"/>
</dbReference>
<evidence type="ECO:0000256" key="2">
    <source>
        <dbReference type="SAM" id="Phobius"/>
    </source>
</evidence>
<evidence type="ECO:0000313" key="3">
    <source>
        <dbReference type="EMBL" id="KAF2109409.1"/>
    </source>
</evidence>
<dbReference type="EMBL" id="ML977342">
    <property type="protein sequence ID" value="KAF2109409.1"/>
    <property type="molecule type" value="Genomic_DNA"/>
</dbReference>
<organism evidence="3 4">
    <name type="scientific">Lophiotrema nucula</name>
    <dbReference type="NCBI Taxonomy" id="690887"/>
    <lineage>
        <taxon>Eukaryota</taxon>
        <taxon>Fungi</taxon>
        <taxon>Dikarya</taxon>
        <taxon>Ascomycota</taxon>
        <taxon>Pezizomycotina</taxon>
        <taxon>Dothideomycetes</taxon>
        <taxon>Pleosporomycetidae</taxon>
        <taxon>Pleosporales</taxon>
        <taxon>Lophiotremataceae</taxon>
        <taxon>Lophiotrema</taxon>
    </lineage>
</organism>
<name>A0A6A5YQ92_9PLEO</name>
<dbReference type="AlphaFoldDB" id="A0A6A5YQ92"/>
<accession>A0A6A5YQ92</accession>
<gene>
    <name evidence="3" type="ORF">BDV96DRAFT_235557</name>
</gene>
<dbReference type="CDD" id="cd12087">
    <property type="entry name" value="TM_EGFR-like"/>
    <property type="match status" value="1"/>
</dbReference>
<reference evidence="3" key="1">
    <citation type="journal article" date="2020" name="Stud. Mycol.">
        <title>101 Dothideomycetes genomes: a test case for predicting lifestyles and emergence of pathogens.</title>
        <authorList>
            <person name="Haridas S."/>
            <person name="Albert R."/>
            <person name="Binder M."/>
            <person name="Bloem J."/>
            <person name="Labutti K."/>
            <person name="Salamov A."/>
            <person name="Andreopoulos B."/>
            <person name="Baker S."/>
            <person name="Barry K."/>
            <person name="Bills G."/>
            <person name="Bluhm B."/>
            <person name="Cannon C."/>
            <person name="Castanera R."/>
            <person name="Culley D."/>
            <person name="Daum C."/>
            <person name="Ezra D."/>
            <person name="Gonzalez J."/>
            <person name="Henrissat B."/>
            <person name="Kuo A."/>
            <person name="Liang C."/>
            <person name="Lipzen A."/>
            <person name="Lutzoni F."/>
            <person name="Magnuson J."/>
            <person name="Mondo S."/>
            <person name="Nolan M."/>
            <person name="Ohm R."/>
            <person name="Pangilinan J."/>
            <person name="Park H.-J."/>
            <person name="Ramirez L."/>
            <person name="Alfaro M."/>
            <person name="Sun H."/>
            <person name="Tritt A."/>
            <person name="Yoshinaga Y."/>
            <person name="Zwiers L.-H."/>
            <person name="Turgeon B."/>
            <person name="Goodwin S."/>
            <person name="Spatafora J."/>
            <person name="Crous P."/>
            <person name="Grigoriev I."/>
        </authorList>
    </citation>
    <scope>NUCLEOTIDE SEQUENCE</scope>
    <source>
        <strain evidence="3">CBS 627.86</strain>
    </source>
</reference>
<feature type="region of interest" description="Disordered" evidence="1">
    <location>
        <begin position="106"/>
        <end position="145"/>
    </location>
</feature>
<keyword evidence="2" id="KW-0472">Membrane</keyword>
<keyword evidence="2" id="KW-0812">Transmembrane</keyword>
<feature type="compositionally biased region" description="Low complexity" evidence="1">
    <location>
        <begin position="108"/>
        <end position="141"/>
    </location>
</feature>
<proteinExistence type="predicted"/>
<evidence type="ECO:0000256" key="1">
    <source>
        <dbReference type="SAM" id="MobiDB-lite"/>
    </source>
</evidence>
<keyword evidence="4" id="KW-1185">Reference proteome</keyword>
<feature type="transmembrane region" description="Helical" evidence="2">
    <location>
        <begin position="151"/>
        <end position="172"/>
    </location>
</feature>